<dbReference type="HOGENOM" id="CLU_1244301_0_0_0"/>
<dbReference type="AlphaFoldDB" id="E1IGN1"/>
<dbReference type="Proteomes" id="UP000054010">
    <property type="component" value="Unassembled WGS sequence"/>
</dbReference>
<dbReference type="eggNOG" id="ENOG502ZUZ6">
    <property type="taxonomic scope" value="Bacteria"/>
</dbReference>
<keyword evidence="1" id="KW-0812">Transmembrane</keyword>
<keyword evidence="1" id="KW-1133">Transmembrane helix</keyword>
<keyword evidence="1" id="KW-0472">Membrane</keyword>
<dbReference type="EMBL" id="ADVR01000110">
    <property type="protein sequence ID" value="EFO79618.1"/>
    <property type="molecule type" value="Genomic_DNA"/>
</dbReference>
<dbReference type="STRING" id="765420.OSCT_2482"/>
<organism evidence="2 3">
    <name type="scientific">Oscillochloris trichoides DG-6</name>
    <dbReference type="NCBI Taxonomy" id="765420"/>
    <lineage>
        <taxon>Bacteria</taxon>
        <taxon>Bacillati</taxon>
        <taxon>Chloroflexota</taxon>
        <taxon>Chloroflexia</taxon>
        <taxon>Chloroflexales</taxon>
        <taxon>Chloroflexineae</taxon>
        <taxon>Oscillochloridaceae</taxon>
        <taxon>Oscillochloris</taxon>
    </lineage>
</organism>
<dbReference type="OrthoDB" id="163540at2"/>
<gene>
    <name evidence="2" type="ORF">OSCT_2482</name>
</gene>
<reference evidence="2 3" key="1">
    <citation type="journal article" date="2011" name="J. Bacteriol.">
        <title>Draft genome sequence of the anoxygenic filamentous phototrophic bacterium Oscillochloris trichoides subsp. DG-6.</title>
        <authorList>
            <person name="Kuznetsov B.B."/>
            <person name="Ivanovsky R.N."/>
            <person name="Keppen O.I."/>
            <person name="Sukhacheva M.V."/>
            <person name="Bumazhkin B.K."/>
            <person name="Patutina E.O."/>
            <person name="Beletsky A.V."/>
            <person name="Mardanov A.V."/>
            <person name="Baslerov R.V."/>
            <person name="Panteleeva A.N."/>
            <person name="Kolganova T.V."/>
            <person name="Ravin N.V."/>
            <person name="Skryabin K.G."/>
        </authorList>
    </citation>
    <scope>NUCLEOTIDE SEQUENCE [LARGE SCALE GENOMIC DNA]</scope>
    <source>
        <strain evidence="2 3">DG-6</strain>
    </source>
</reference>
<accession>E1IGN1</accession>
<evidence type="ECO:0000313" key="3">
    <source>
        <dbReference type="Proteomes" id="UP000054010"/>
    </source>
</evidence>
<name>E1IGN1_9CHLR</name>
<feature type="transmembrane region" description="Helical" evidence="1">
    <location>
        <begin position="12"/>
        <end position="32"/>
    </location>
</feature>
<proteinExistence type="predicted"/>
<dbReference type="PROSITE" id="PS51257">
    <property type="entry name" value="PROKAR_LIPOPROTEIN"/>
    <property type="match status" value="1"/>
</dbReference>
<evidence type="ECO:0000313" key="2">
    <source>
        <dbReference type="EMBL" id="EFO79618.1"/>
    </source>
</evidence>
<keyword evidence="3" id="KW-1185">Reference proteome</keyword>
<comment type="caution">
    <text evidence="2">The sequence shown here is derived from an EMBL/GenBank/DDBJ whole genome shotgun (WGS) entry which is preliminary data.</text>
</comment>
<sequence>MVGSSRSRRSYLWNLVVVVLLAFMSSGCMEALQSNPPDSTLPPSALPSMTMTVVSTDSVPTATPEVVPTWVSPTIGVAEEETPTPEPTVALVSPSPTATLPPPLILPTFVPQSNETRWRDQQINRVVLEPMRTYATTRSELWWYDPVNQQHVILGTFMGDFSAQATFTLRSKNVDALEVPYHVNKSYGLTALSPALIARINAAGGSEWIETYVVISPDLVVR</sequence>
<protein>
    <submittedName>
        <fullName evidence="2">Uncharacterized protein</fullName>
    </submittedName>
</protein>
<evidence type="ECO:0000256" key="1">
    <source>
        <dbReference type="SAM" id="Phobius"/>
    </source>
</evidence>